<dbReference type="PANTHER" id="PTHR13887">
    <property type="entry name" value="GLUTATHIONE S-TRANSFERASE KAPPA"/>
    <property type="match status" value="1"/>
</dbReference>
<evidence type="ECO:0000256" key="1">
    <source>
        <dbReference type="ARBA" id="ARBA00022729"/>
    </source>
</evidence>
<dbReference type="InterPro" id="IPR001853">
    <property type="entry name" value="DSBA-like_thioredoxin_dom"/>
</dbReference>
<dbReference type="Pfam" id="PF18312">
    <property type="entry name" value="ScsC_N"/>
    <property type="match status" value="1"/>
</dbReference>
<reference evidence="7 8" key="1">
    <citation type="journal article" date="2011" name="BMC Genomics">
        <title>Comparative genome analysis and genome-guided physiological analysis of Roseobacter litoralis.</title>
        <authorList>
            <person name="Kalhoefer D."/>
            <person name="Thole S."/>
            <person name="Voget S."/>
            <person name="Lehmann R."/>
            <person name="Liesegang H."/>
            <person name="Wollher A."/>
            <person name="Daniel R."/>
            <person name="Simon M."/>
            <person name="Brinkhoff T."/>
        </authorList>
    </citation>
    <scope>NUCLEOTIDE SEQUENCE [LARGE SCALE GENOMIC DNA]</scope>
    <source>
        <strain evidence="8">ATCC 49566 / DSM 6996 / JCM 21268 / NBRC 15278 / OCh 149</strain>
    </source>
</reference>
<gene>
    <name evidence="7" type="ordered locus">RLO149_c016160</name>
</gene>
<dbReference type="InterPro" id="IPR036249">
    <property type="entry name" value="Thioredoxin-like_sf"/>
</dbReference>
<name>F7ZGV8_ROSLO</name>
<dbReference type="RefSeq" id="WP_013961542.1">
    <property type="nucleotide sequence ID" value="NC_015730.1"/>
</dbReference>
<dbReference type="InterPro" id="IPR041205">
    <property type="entry name" value="ScsC_N"/>
</dbReference>
<accession>F7ZGV8</accession>
<evidence type="ECO:0000256" key="5">
    <source>
        <dbReference type="SAM" id="SignalP"/>
    </source>
</evidence>
<keyword evidence="1 5" id="KW-0732">Signal</keyword>
<dbReference type="SUPFAM" id="SSF52833">
    <property type="entry name" value="Thioredoxin-like"/>
    <property type="match status" value="1"/>
</dbReference>
<keyword evidence="2" id="KW-0560">Oxidoreductase</keyword>
<evidence type="ECO:0000313" key="7">
    <source>
        <dbReference type="EMBL" id="AEI93609.1"/>
    </source>
</evidence>
<dbReference type="PROSITE" id="PS51352">
    <property type="entry name" value="THIOREDOXIN_2"/>
    <property type="match status" value="1"/>
</dbReference>
<dbReference type="HOGENOM" id="CLU_000288_47_4_5"/>
<dbReference type="Proteomes" id="UP000001353">
    <property type="component" value="Chromosome"/>
</dbReference>
<protein>
    <submittedName>
        <fullName evidence="7">DSBA oxidoreductase</fullName>
    </submittedName>
</protein>
<dbReference type="AlphaFoldDB" id="F7ZGV8"/>
<proteinExistence type="predicted"/>
<dbReference type="EMBL" id="CP002623">
    <property type="protein sequence ID" value="AEI93609.1"/>
    <property type="molecule type" value="Genomic_DNA"/>
</dbReference>
<dbReference type="Pfam" id="PF01323">
    <property type="entry name" value="DSBA"/>
    <property type="match status" value="1"/>
</dbReference>
<feature type="chain" id="PRO_5003367341" evidence="5">
    <location>
        <begin position="23"/>
        <end position="249"/>
    </location>
</feature>
<dbReference type="InterPro" id="IPR013766">
    <property type="entry name" value="Thioredoxin_domain"/>
</dbReference>
<keyword evidence="3" id="KW-1015">Disulfide bond</keyword>
<dbReference type="STRING" id="391595.RLO149_c016160"/>
<evidence type="ECO:0000256" key="3">
    <source>
        <dbReference type="ARBA" id="ARBA00023157"/>
    </source>
</evidence>
<organism evidence="7 8">
    <name type="scientific">Roseobacter litoralis (strain ATCC 49566 / DSM 6996 / JCM 21268 / NBRC 15278 / OCh 149)</name>
    <dbReference type="NCBI Taxonomy" id="391595"/>
    <lineage>
        <taxon>Bacteria</taxon>
        <taxon>Pseudomonadati</taxon>
        <taxon>Pseudomonadota</taxon>
        <taxon>Alphaproteobacteria</taxon>
        <taxon>Rhodobacterales</taxon>
        <taxon>Roseobacteraceae</taxon>
        <taxon>Roseobacter</taxon>
    </lineage>
</organism>
<keyword evidence="8" id="KW-1185">Reference proteome</keyword>
<sequence>MLKKRLMAFALSLITATAPALALDLSAMSDEERTQFGAEVRAYLMENPQVIMEAVNALEERQAEVQAQADVDLVSRNAEAIFNDGFSYVGGNPDGDITLVEFMDYRCGFCKRAFGEVEKLLAADDNIRFVVKEFPILGEQSLLASRFAIATKLEEGPDAYKAMHDALMSYNGDITIPALRRLADTFGLNTDQIEARMEADEVTQELMATRALAQRLQISGTPTFVLDDEMLRGFLPMDQLQMIVDEKRG</sequence>
<dbReference type="CDD" id="cd03023">
    <property type="entry name" value="DsbA_Com1_like"/>
    <property type="match status" value="1"/>
</dbReference>
<dbReference type="GO" id="GO:0016491">
    <property type="term" value="F:oxidoreductase activity"/>
    <property type="evidence" value="ECO:0007669"/>
    <property type="project" value="UniProtKB-KW"/>
</dbReference>
<evidence type="ECO:0000259" key="6">
    <source>
        <dbReference type="PROSITE" id="PS51352"/>
    </source>
</evidence>
<feature type="domain" description="Thioredoxin" evidence="6">
    <location>
        <begin position="62"/>
        <end position="249"/>
    </location>
</feature>
<evidence type="ECO:0000313" key="8">
    <source>
        <dbReference type="Proteomes" id="UP000001353"/>
    </source>
</evidence>
<dbReference type="OrthoDB" id="9780147at2"/>
<feature type="signal peptide" evidence="5">
    <location>
        <begin position="1"/>
        <end position="22"/>
    </location>
</feature>
<dbReference type="Gene3D" id="3.40.30.10">
    <property type="entry name" value="Glutaredoxin"/>
    <property type="match status" value="1"/>
</dbReference>
<dbReference type="eggNOG" id="COG1651">
    <property type="taxonomic scope" value="Bacteria"/>
</dbReference>
<evidence type="ECO:0000256" key="2">
    <source>
        <dbReference type="ARBA" id="ARBA00023002"/>
    </source>
</evidence>
<dbReference type="KEGG" id="rli:RLO149_c016160"/>
<dbReference type="PANTHER" id="PTHR13887:SF14">
    <property type="entry name" value="DISULFIDE BOND FORMATION PROTEIN D"/>
    <property type="match status" value="1"/>
</dbReference>
<evidence type="ECO:0000256" key="4">
    <source>
        <dbReference type="ARBA" id="ARBA00023284"/>
    </source>
</evidence>
<keyword evidence="4" id="KW-0676">Redox-active center</keyword>